<keyword evidence="3" id="KW-1003">Cell membrane</keyword>
<proteinExistence type="inferred from homology"/>
<accession>A0ABM4CD21</accession>
<evidence type="ECO:0000256" key="7">
    <source>
        <dbReference type="ARBA" id="ARBA00023136"/>
    </source>
</evidence>
<evidence type="ECO:0000256" key="8">
    <source>
        <dbReference type="ARBA" id="ARBA00040593"/>
    </source>
</evidence>
<keyword evidence="5" id="KW-0862">Zinc</keyword>
<keyword evidence="13" id="KW-1185">Reference proteome</keyword>
<feature type="transmembrane region" description="Helical" evidence="12">
    <location>
        <begin position="357"/>
        <end position="375"/>
    </location>
</feature>
<evidence type="ECO:0000256" key="6">
    <source>
        <dbReference type="ARBA" id="ARBA00022989"/>
    </source>
</evidence>
<dbReference type="InterPro" id="IPR003689">
    <property type="entry name" value="ZIP"/>
</dbReference>
<keyword evidence="6 12" id="KW-1133">Transmembrane helix</keyword>
<evidence type="ECO:0000256" key="12">
    <source>
        <dbReference type="SAM" id="Phobius"/>
    </source>
</evidence>
<dbReference type="PANTHER" id="PTHR11040:SF211">
    <property type="entry name" value="ZINC TRANSPORTER ZIP11"/>
    <property type="match status" value="1"/>
</dbReference>
<name>A0ABM4CD21_HYDVU</name>
<keyword evidence="11" id="KW-0175">Coiled coil</keyword>
<organism evidence="13 14">
    <name type="scientific">Hydra vulgaris</name>
    <name type="common">Hydra</name>
    <name type="synonym">Hydra attenuata</name>
    <dbReference type="NCBI Taxonomy" id="6087"/>
    <lineage>
        <taxon>Eukaryota</taxon>
        <taxon>Metazoa</taxon>
        <taxon>Cnidaria</taxon>
        <taxon>Hydrozoa</taxon>
        <taxon>Hydroidolina</taxon>
        <taxon>Anthoathecata</taxon>
        <taxon>Aplanulata</taxon>
        <taxon>Hydridae</taxon>
        <taxon>Hydra</taxon>
    </lineage>
</organism>
<evidence type="ECO:0000256" key="3">
    <source>
        <dbReference type="ARBA" id="ARBA00022475"/>
    </source>
</evidence>
<evidence type="ECO:0000256" key="11">
    <source>
        <dbReference type="SAM" id="Coils"/>
    </source>
</evidence>
<comment type="similarity">
    <text evidence="2">Belongs to the ZIP transporter (TC 2.A.5) family.</text>
</comment>
<evidence type="ECO:0000256" key="9">
    <source>
        <dbReference type="ARBA" id="ARBA00042540"/>
    </source>
</evidence>
<evidence type="ECO:0000313" key="13">
    <source>
        <dbReference type="Proteomes" id="UP001652625"/>
    </source>
</evidence>
<feature type="transmembrane region" description="Helical" evidence="12">
    <location>
        <begin position="12"/>
        <end position="31"/>
    </location>
</feature>
<feature type="transmembrane region" description="Helical" evidence="12">
    <location>
        <begin position="327"/>
        <end position="345"/>
    </location>
</feature>
<dbReference type="Proteomes" id="UP001652625">
    <property type="component" value="Chromosome 08"/>
</dbReference>
<sequence>MIRGQNKVFQAFLGTLMTWGLTAAGSSLVFFFGTRNFKGKRKILDGSLGFAAGVMTAASYWSLLAPAIEMAVKSGYYGSEGQYAFGPVALGFLLGGVFVLLSDMCLPHFSKKDPAIALAIHSRNNESEVSDQNFSSASAVDINDSVDKEKTISDIDNNQPSSESIIENLDGDQNLVLKDSVKLRFRNIKDSKSQHQPQVVLEYKIERKNKLDEEREKAEAKFKSWTRILLLCIAITIHNIPEGLAVGVAFGAIGTSDSATFDSARNLAIGIGIQNFPEGMAVSVPLCAAGYSPFKSFLYGQLSGMVEPIFGVLGAVAVVIANPLLPYALAFAAGAMIYVVVNDIIPEANICGNGRVASWGCMLGFVVMMCLDVGLG</sequence>
<protein>
    <recommendedName>
        <fullName evidence="8">Zinc transporter ZIP11</fullName>
    </recommendedName>
    <alternativeName>
        <fullName evidence="9">Solute carrier family 39 member 11</fullName>
    </alternativeName>
    <alternativeName>
        <fullName evidence="10">Zrt- and Irt-like protein 11</fullName>
    </alternativeName>
</protein>
<keyword evidence="7 12" id="KW-0472">Membrane</keyword>
<dbReference type="RefSeq" id="XP_065659559.1">
    <property type="nucleotide sequence ID" value="XM_065803487.1"/>
</dbReference>
<gene>
    <name evidence="14" type="primary">LOC100207369</name>
</gene>
<comment type="subcellular location">
    <subcellularLocation>
        <location evidence="1">Cell membrane</location>
        <topology evidence="1">Multi-pass membrane protein</topology>
    </subcellularLocation>
</comment>
<feature type="coiled-coil region" evidence="11">
    <location>
        <begin position="201"/>
        <end position="228"/>
    </location>
</feature>
<evidence type="ECO:0000313" key="14">
    <source>
        <dbReference type="RefSeq" id="XP_065659559.1"/>
    </source>
</evidence>
<reference evidence="14" key="1">
    <citation type="submission" date="2025-08" db="UniProtKB">
        <authorList>
            <consortium name="RefSeq"/>
        </authorList>
    </citation>
    <scope>IDENTIFICATION</scope>
</reference>
<keyword evidence="4 12" id="KW-0812">Transmembrane</keyword>
<evidence type="ECO:0000256" key="10">
    <source>
        <dbReference type="ARBA" id="ARBA00042973"/>
    </source>
</evidence>
<dbReference type="PANTHER" id="PTHR11040">
    <property type="entry name" value="ZINC/IRON TRANSPORTER"/>
    <property type="match status" value="1"/>
</dbReference>
<dbReference type="Pfam" id="PF02535">
    <property type="entry name" value="Zip"/>
    <property type="match status" value="1"/>
</dbReference>
<evidence type="ECO:0000256" key="4">
    <source>
        <dbReference type="ARBA" id="ARBA00022692"/>
    </source>
</evidence>
<feature type="transmembrane region" description="Helical" evidence="12">
    <location>
        <begin position="83"/>
        <end position="102"/>
    </location>
</feature>
<feature type="transmembrane region" description="Helical" evidence="12">
    <location>
        <begin position="43"/>
        <end position="63"/>
    </location>
</feature>
<evidence type="ECO:0000256" key="1">
    <source>
        <dbReference type="ARBA" id="ARBA00004651"/>
    </source>
</evidence>
<dbReference type="GeneID" id="100207369"/>
<evidence type="ECO:0000256" key="5">
    <source>
        <dbReference type="ARBA" id="ARBA00022833"/>
    </source>
</evidence>
<feature type="transmembrane region" description="Helical" evidence="12">
    <location>
        <begin position="302"/>
        <end position="321"/>
    </location>
</feature>
<evidence type="ECO:0000256" key="2">
    <source>
        <dbReference type="ARBA" id="ARBA00006939"/>
    </source>
</evidence>